<dbReference type="AlphaFoldDB" id="A0A0E9VZA9"/>
<feature type="chain" id="PRO_5007401682" evidence="1">
    <location>
        <begin position="23"/>
        <end position="61"/>
    </location>
</feature>
<evidence type="ECO:0000256" key="1">
    <source>
        <dbReference type="SAM" id="SignalP"/>
    </source>
</evidence>
<keyword evidence="1" id="KW-0732">Signal</keyword>
<evidence type="ECO:0000313" key="2">
    <source>
        <dbReference type="EMBL" id="JAH83391.1"/>
    </source>
</evidence>
<organism evidence="2">
    <name type="scientific">Anguilla anguilla</name>
    <name type="common">European freshwater eel</name>
    <name type="synonym">Muraena anguilla</name>
    <dbReference type="NCBI Taxonomy" id="7936"/>
    <lineage>
        <taxon>Eukaryota</taxon>
        <taxon>Metazoa</taxon>
        <taxon>Chordata</taxon>
        <taxon>Craniata</taxon>
        <taxon>Vertebrata</taxon>
        <taxon>Euteleostomi</taxon>
        <taxon>Actinopterygii</taxon>
        <taxon>Neopterygii</taxon>
        <taxon>Teleostei</taxon>
        <taxon>Anguilliformes</taxon>
        <taxon>Anguillidae</taxon>
        <taxon>Anguilla</taxon>
    </lineage>
</organism>
<reference evidence="2" key="2">
    <citation type="journal article" date="2015" name="Fish Shellfish Immunol.">
        <title>Early steps in the European eel (Anguilla anguilla)-Vibrio vulnificus interaction in the gills: Role of the RtxA13 toxin.</title>
        <authorList>
            <person name="Callol A."/>
            <person name="Pajuelo D."/>
            <person name="Ebbesson L."/>
            <person name="Teles M."/>
            <person name="MacKenzie S."/>
            <person name="Amaro C."/>
        </authorList>
    </citation>
    <scope>NUCLEOTIDE SEQUENCE</scope>
</reference>
<proteinExistence type="predicted"/>
<accession>A0A0E9VZA9</accession>
<dbReference type="EMBL" id="GBXM01025186">
    <property type="protein sequence ID" value="JAH83391.1"/>
    <property type="molecule type" value="Transcribed_RNA"/>
</dbReference>
<sequence>MCPEPQWPCAVLLLILPLQVEWKWAPVCFLFLLSNHHSATRGTLQPPILVTFCAVQNCGEF</sequence>
<protein>
    <submittedName>
        <fullName evidence="2">Uncharacterized protein</fullName>
    </submittedName>
</protein>
<name>A0A0E9VZA9_ANGAN</name>
<feature type="signal peptide" evidence="1">
    <location>
        <begin position="1"/>
        <end position="22"/>
    </location>
</feature>
<reference evidence="2" key="1">
    <citation type="submission" date="2014-11" db="EMBL/GenBank/DDBJ databases">
        <authorList>
            <person name="Amaro Gonzalez C."/>
        </authorList>
    </citation>
    <scope>NUCLEOTIDE SEQUENCE</scope>
</reference>
<dbReference type="EMBL" id="GBXM01039176">
    <property type="protein sequence ID" value="JAH69401.1"/>
    <property type="molecule type" value="Transcribed_RNA"/>
</dbReference>